<evidence type="ECO:0000313" key="2">
    <source>
        <dbReference type="EMBL" id="KAG9461300.1"/>
    </source>
</evidence>
<comment type="caution">
    <text evidence="2">The sequence shown here is derived from an EMBL/GenBank/DDBJ whole genome shotgun (WGS) entry which is preliminary data.</text>
</comment>
<dbReference type="AlphaFoldDB" id="A0A8J6BD15"/>
<keyword evidence="3" id="KW-1185">Reference proteome</keyword>
<proteinExistence type="predicted"/>
<evidence type="ECO:0000256" key="1">
    <source>
        <dbReference type="SAM" id="MobiDB-lite"/>
    </source>
</evidence>
<gene>
    <name evidence="2" type="ORF">GDO78_017337</name>
</gene>
<evidence type="ECO:0000313" key="3">
    <source>
        <dbReference type="Proteomes" id="UP000770717"/>
    </source>
</evidence>
<protein>
    <submittedName>
        <fullName evidence="2">Uncharacterized protein</fullName>
    </submittedName>
</protein>
<sequence>MFFFGAETAHGAYLFCNPIVHTKSAHVNVPVETNGRHFLCLAPVQIHLCESGLKGLSSVESLGSSIIKVIHLCRTSVPSLADNTKQQPYSAAPATAFTHRHRSKKAL</sequence>
<name>A0A8J6BD15_ELECQ</name>
<feature type="region of interest" description="Disordered" evidence="1">
    <location>
        <begin position="82"/>
        <end position="107"/>
    </location>
</feature>
<dbReference type="EMBL" id="WNTK01024378">
    <property type="protein sequence ID" value="KAG9461300.1"/>
    <property type="molecule type" value="Genomic_DNA"/>
</dbReference>
<dbReference type="Proteomes" id="UP000770717">
    <property type="component" value="Unassembled WGS sequence"/>
</dbReference>
<feature type="compositionally biased region" description="Basic residues" evidence="1">
    <location>
        <begin position="98"/>
        <end position="107"/>
    </location>
</feature>
<accession>A0A8J6BD15</accession>
<organism evidence="2 3">
    <name type="scientific">Eleutherodactylus coqui</name>
    <name type="common">Puerto Rican coqui</name>
    <dbReference type="NCBI Taxonomy" id="57060"/>
    <lineage>
        <taxon>Eukaryota</taxon>
        <taxon>Metazoa</taxon>
        <taxon>Chordata</taxon>
        <taxon>Craniata</taxon>
        <taxon>Vertebrata</taxon>
        <taxon>Euteleostomi</taxon>
        <taxon>Amphibia</taxon>
        <taxon>Batrachia</taxon>
        <taxon>Anura</taxon>
        <taxon>Neobatrachia</taxon>
        <taxon>Hyloidea</taxon>
        <taxon>Eleutherodactylidae</taxon>
        <taxon>Eleutherodactylinae</taxon>
        <taxon>Eleutherodactylus</taxon>
        <taxon>Eleutherodactylus</taxon>
    </lineage>
</organism>
<reference evidence="2" key="1">
    <citation type="thesis" date="2020" institute="ProQuest LLC" country="789 East Eisenhower Parkway, Ann Arbor, MI, USA">
        <title>Comparative Genomics and Chromosome Evolution.</title>
        <authorList>
            <person name="Mudd A.B."/>
        </authorList>
    </citation>
    <scope>NUCLEOTIDE SEQUENCE</scope>
    <source>
        <strain evidence="2">HN-11 Male</strain>
        <tissue evidence="2">Kidney and liver</tissue>
    </source>
</reference>